<keyword evidence="4" id="KW-0677">Repeat</keyword>
<evidence type="ECO:0000313" key="10">
    <source>
        <dbReference type="EMBL" id="RGV72592.1"/>
    </source>
</evidence>
<evidence type="ECO:0000256" key="3">
    <source>
        <dbReference type="ARBA" id="ARBA00022638"/>
    </source>
</evidence>
<dbReference type="AlphaFoldDB" id="A0A412YY68"/>
<gene>
    <name evidence="10" type="ORF">DWW02_23405</name>
</gene>
<evidence type="ECO:0000256" key="4">
    <source>
        <dbReference type="ARBA" id="ARBA00022737"/>
    </source>
</evidence>
<evidence type="ECO:0000256" key="5">
    <source>
        <dbReference type="ARBA" id="ARBA00022801"/>
    </source>
</evidence>
<accession>A0A412YY68</accession>
<reference evidence="10 11" key="1">
    <citation type="submission" date="2018-08" db="EMBL/GenBank/DDBJ databases">
        <title>A genome reference for cultivated species of the human gut microbiota.</title>
        <authorList>
            <person name="Zou Y."/>
            <person name="Xue W."/>
            <person name="Luo G."/>
        </authorList>
    </citation>
    <scope>NUCLEOTIDE SEQUENCE [LARGE SCALE GENOMIC DNA]</scope>
    <source>
        <strain evidence="10 11">AF14-18</strain>
    </source>
</reference>
<evidence type="ECO:0000256" key="1">
    <source>
        <dbReference type="ARBA" id="ARBA00000632"/>
    </source>
</evidence>
<dbReference type="EC" id="3.2.1.17" evidence="8"/>
<keyword evidence="7 8" id="KW-0326">Glycosidase</keyword>
<keyword evidence="2 8" id="KW-0929">Antimicrobial</keyword>
<dbReference type="SUPFAM" id="SSF53955">
    <property type="entry name" value="Lysozyme-like"/>
    <property type="match status" value="1"/>
</dbReference>
<evidence type="ECO:0000313" key="11">
    <source>
        <dbReference type="Proteomes" id="UP000284543"/>
    </source>
</evidence>
<dbReference type="EMBL" id="QRZM01000013">
    <property type="protein sequence ID" value="RGV72592.1"/>
    <property type="molecule type" value="Genomic_DNA"/>
</dbReference>
<keyword evidence="3 8" id="KW-0081">Bacteriolytic enzyme</keyword>
<dbReference type="Pfam" id="PF00959">
    <property type="entry name" value="Phage_lysozyme"/>
    <property type="match status" value="1"/>
</dbReference>
<evidence type="ECO:0000256" key="2">
    <source>
        <dbReference type="ARBA" id="ARBA00022529"/>
    </source>
</evidence>
<feature type="region of interest" description="Disordered" evidence="9">
    <location>
        <begin position="272"/>
        <end position="300"/>
    </location>
</feature>
<protein>
    <recommendedName>
        <fullName evidence="8">Lysozyme</fullName>
        <ecNumber evidence="8">3.2.1.17</ecNumber>
    </recommendedName>
</protein>
<dbReference type="InterPro" id="IPR023347">
    <property type="entry name" value="Lysozyme_dom_sf"/>
</dbReference>
<dbReference type="Gene3D" id="3.90.1720.10">
    <property type="entry name" value="endopeptidase domain like (from Nostoc punctiforme)"/>
    <property type="match status" value="1"/>
</dbReference>
<evidence type="ECO:0000256" key="6">
    <source>
        <dbReference type="ARBA" id="ARBA00023200"/>
    </source>
</evidence>
<dbReference type="GO" id="GO:0016998">
    <property type="term" value="P:cell wall macromolecule catabolic process"/>
    <property type="evidence" value="ECO:0007669"/>
    <property type="project" value="InterPro"/>
</dbReference>
<dbReference type="InterPro" id="IPR051018">
    <property type="entry name" value="Bacteriophage_GH24"/>
</dbReference>
<dbReference type="GO" id="GO:0003796">
    <property type="term" value="F:lysozyme activity"/>
    <property type="evidence" value="ECO:0007669"/>
    <property type="project" value="UniProtKB-EC"/>
</dbReference>
<dbReference type="GO" id="GO:0031640">
    <property type="term" value="P:killing of cells of another organism"/>
    <property type="evidence" value="ECO:0007669"/>
    <property type="project" value="UniProtKB-KW"/>
</dbReference>
<evidence type="ECO:0000256" key="9">
    <source>
        <dbReference type="SAM" id="MobiDB-lite"/>
    </source>
</evidence>
<dbReference type="InterPro" id="IPR018337">
    <property type="entry name" value="Cell_wall/Cho-bd_repeat"/>
</dbReference>
<sequence length="480" mass="53076">MSKTSRELIEFCKGKLGTPYVFGMKGQVLTEALLKQLAAENPKVYTPQYITKARSFMGKHCTDCSGLITWCTGILRGSANYKETAREVQPIGALNESMAGWALWKPGHIGVYIGHGTCIEAKGINYGTVETRAQDTPWVSVLKLKDIDYSEQVCESAVPSAHPTGWVKEDGGVRFYLEPERYVANDWYQDKGQWFWFDGSGHAVRNNWYLYKDNWYYFGMDFAMVKGLQLIKGKPYYFNRDGQMAKLGTRFMVQVDKNGVLHFPEEESAEIPISTGGISVENGDGREPEHTSPGKTEGKTPALAAYEGSEYTAGAVQPPVTKAGTASEADRKAGYAQGERRISDAGICLIKQFEGCRLEAYRCAAGVPTIGYGHTAGVAMGMKITQAQAEAYLREDLRAFEKAVNKVLECSVTQNQFDALVSFAYNLGAGALRNSTLLKRLHAGDVKGAADEFPKWNKAAGKVLEGLTRRRMMERQLFLS</sequence>
<dbReference type="SUPFAM" id="SSF54001">
    <property type="entry name" value="Cysteine proteinases"/>
    <property type="match status" value="1"/>
</dbReference>
<dbReference type="SUPFAM" id="SSF69360">
    <property type="entry name" value="Cell wall binding repeat"/>
    <property type="match status" value="1"/>
</dbReference>
<comment type="catalytic activity">
    <reaction evidence="1 8">
        <text>Hydrolysis of (1-&gt;4)-beta-linkages between N-acetylmuramic acid and N-acetyl-D-glucosamine residues in a peptidoglycan and between N-acetyl-D-glucosamine residues in chitodextrins.</text>
        <dbReference type="EC" id="3.2.1.17"/>
    </reaction>
</comment>
<dbReference type="GO" id="GO:0042742">
    <property type="term" value="P:defense response to bacterium"/>
    <property type="evidence" value="ECO:0007669"/>
    <property type="project" value="UniProtKB-KW"/>
</dbReference>
<dbReference type="RefSeq" id="WP_117627403.1">
    <property type="nucleotide sequence ID" value="NZ_CAUHGS010000022.1"/>
</dbReference>
<proteinExistence type="inferred from homology"/>
<comment type="caution">
    <text evidence="10">The sequence shown here is derived from an EMBL/GenBank/DDBJ whole genome shotgun (WGS) entry which is preliminary data.</text>
</comment>
<evidence type="ECO:0000256" key="8">
    <source>
        <dbReference type="RuleBase" id="RU003788"/>
    </source>
</evidence>
<dbReference type="HAMAP" id="MF_04110">
    <property type="entry name" value="ENDOLYSIN_T4"/>
    <property type="match status" value="1"/>
</dbReference>
<keyword evidence="5 8" id="KW-0378">Hydrolase</keyword>
<dbReference type="InterPro" id="IPR033907">
    <property type="entry name" value="Endolysin_autolysin"/>
</dbReference>
<dbReference type="InterPro" id="IPR034690">
    <property type="entry name" value="Endolysin_T4_type"/>
</dbReference>
<dbReference type="Pfam" id="PF01473">
    <property type="entry name" value="Choline_bind_1"/>
    <property type="match status" value="2"/>
</dbReference>
<keyword evidence="6" id="KW-1035">Host cytoplasm</keyword>
<dbReference type="CDD" id="cd00737">
    <property type="entry name" value="lyz_endolysin_autolysin"/>
    <property type="match status" value="1"/>
</dbReference>
<feature type="compositionally biased region" description="Basic and acidic residues" evidence="9">
    <location>
        <begin position="283"/>
        <end position="298"/>
    </location>
</feature>
<dbReference type="Gene3D" id="1.10.530.40">
    <property type="match status" value="1"/>
</dbReference>
<dbReference type="PANTHER" id="PTHR38107:SF3">
    <property type="entry name" value="LYSOZYME RRRD-RELATED"/>
    <property type="match status" value="1"/>
</dbReference>
<name>A0A412YY68_9FIRM</name>
<evidence type="ECO:0000256" key="7">
    <source>
        <dbReference type="ARBA" id="ARBA00023295"/>
    </source>
</evidence>
<dbReference type="Gene3D" id="2.10.270.10">
    <property type="entry name" value="Cholin Binding"/>
    <property type="match status" value="1"/>
</dbReference>
<dbReference type="InterPro" id="IPR038765">
    <property type="entry name" value="Papain-like_cys_pep_sf"/>
</dbReference>
<comment type="similarity">
    <text evidence="8">Belongs to the glycosyl hydrolase 24 family.</text>
</comment>
<dbReference type="InterPro" id="IPR002196">
    <property type="entry name" value="Glyco_hydro_24"/>
</dbReference>
<dbReference type="PANTHER" id="PTHR38107">
    <property type="match status" value="1"/>
</dbReference>
<dbReference type="Proteomes" id="UP000284543">
    <property type="component" value="Unassembled WGS sequence"/>
</dbReference>
<dbReference type="GO" id="GO:0009253">
    <property type="term" value="P:peptidoglycan catabolic process"/>
    <property type="evidence" value="ECO:0007669"/>
    <property type="project" value="InterPro"/>
</dbReference>
<organism evidence="10 11">
    <name type="scientific">Enterocloster bolteae</name>
    <dbReference type="NCBI Taxonomy" id="208479"/>
    <lineage>
        <taxon>Bacteria</taxon>
        <taxon>Bacillati</taxon>
        <taxon>Bacillota</taxon>
        <taxon>Clostridia</taxon>
        <taxon>Lachnospirales</taxon>
        <taxon>Lachnospiraceae</taxon>
        <taxon>Enterocloster</taxon>
    </lineage>
</organism>
<dbReference type="InterPro" id="IPR023346">
    <property type="entry name" value="Lysozyme-like_dom_sf"/>
</dbReference>